<evidence type="ECO:0000256" key="8">
    <source>
        <dbReference type="ARBA" id="ARBA00023034"/>
    </source>
</evidence>
<keyword evidence="13" id="KW-1185">Reference proteome</keyword>
<sequence length="396" mass="45031">MTSATESSPHRDPDHTELPPSSTDSVVRSTGGSVLSRPANILFLFVGLLLFAGLSITVIRRRNSTVQWGPDAFAFEDKKPAYLNAPASEPLVIRLAIISRADEFEKRQALREAMLDGIPSAYVQLDYRFFVARATGLTSWITRQRVAREKSRYNDMEVMDSIRDVAGRISEKRFAALKWTGLSPRDQYDYSMTMDSDSFCRFRALAQRLRHVYSDIKPRTDPVLLGSMSVQHVYYINTVPDGNPDDNEEDPHVIGPWYSYPAGIGYLLSSNLTGTLLSTDPPLPHHINYPSDDVMIGVWVAGLQYLADPNQQFESWNRDDGPVPPHRVYPKPYLPYTIKTNVVDDKTGWHDLKNRGRAERAVGWDSVCVHHLKPDEMRALRWKEEFRGEWDTKITS</sequence>
<keyword evidence="7 10" id="KW-1133">Transmembrane helix</keyword>
<dbReference type="GO" id="GO:0000139">
    <property type="term" value="C:Golgi membrane"/>
    <property type="evidence" value="ECO:0007669"/>
    <property type="project" value="UniProtKB-SubCell"/>
</dbReference>
<dbReference type="EMBL" id="JAACJL010000032">
    <property type="protein sequence ID" value="KAF4616130.1"/>
    <property type="molecule type" value="Genomic_DNA"/>
</dbReference>
<protein>
    <recommendedName>
        <fullName evidence="10">Hexosyltransferase</fullName>
        <ecNumber evidence="10">2.4.1.-</ecNumber>
    </recommendedName>
</protein>
<dbReference type="Proteomes" id="UP000521872">
    <property type="component" value="Unassembled WGS sequence"/>
</dbReference>
<evidence type="ECO:0000256" key="2">
    <source>
        <dbReference type="ARBA" id="ARBA00008661"/>
    </source>
</evidence>
<evidence type="ECO:0000313" key="12">
    <source>
        <dbReference type="EMBL" id="KAF4616130.1"/>
    </source>
</evidence>
<evidence type="ECO:0000256" key="4">
    <source>
        <dbReference type="ARBA" id="ARBA00022679"/>
    </source>
</evidence>
<reference evidence="12 13" key="1">
    <citation type="submission" date="2019-12" db="EMBL/GenBank/DDBJ databases">
        <authorList>
            <person name="Floudas D."/>
            <person name="Bentzer J."/>
            <person name="Ahren D."/>
            <person name="Johansson T."/>
            <person name="Persson P."/>
            <person name="Tunlid A."/>
        </authorList>
    </citation>
    <scope>NUCLEOTIDE SEQUENCE [LARGE SCALE GENOMIC DNA]</scope>
    <source>
        <strain evidence="12 13">CBS 102.39</strain>
    </source>
</reference>
<gene>
    <name evidence="12" type="ORF">D9613_011266</name>
</gene>
<evidence type="ECO:0000313" key="13">
    <source>
        <dbReference type="Proteomes" id="UP000521872"/>
    </source>
</evidence>
<comment type="subcellular location">
    <subcellularLocation>
        <location evidence="1 10">Golgi apparatus membrane</location>
        <topology evidence="1 10">Single-pass type II membrane protein</topology>
    </subcellularLocation>
</comment>
<name>A0A8H4QRL2_9AGAR</name>
<proteinExistence type="inferred from homology"/>
<dbReference type="Pfam" id="PF01762">
    <property type="entry name" value="Galactosyl_T"/>
    <property type="match status" value="1"/>
</dbReference>
<evidence type="ECO:0000256" key="1">
    <source>
        <dbReference type="ARBA" id="ARBA00004323"/>
    </source>
</evidence>
<evidence type="ECO:0000256" key="5">
    <source>
        <dbReference type="ARBA" id="ARBA00022692"/>
    </source>
</evidence>
<dbReference type="EC" id="2.4.1.-" evidence="10"/>
<comment type="similarity">
    <text evidence="2 10">Belongs to the glycosyltransferase 31 family.</text>
</comment>
<dbReference type="Gene3D" id="3.90.550.50">
    <property type="match status" value="1"/>
</dbReference>
<evidence type="ECO:0000256" key="3">
    <source>
        <dbReference type="ARBA" id="ARBA00022676"/>
    </source>
</evidence>
<keyword evidence="5 10" id="KW-0812">Transmembrane</keyword>
<dbReference type="AlphaFoldDB" id="A0A8H4QRL2"/>
<evidence type="ECO:0000256" key="10">
    <source>
        <dbReference type="RuleBase" id="RU363063"/>
    </source>
</evidence>
<evidence type="ECO:0000256" key="11">
    <source>
        <dbReference type="SAM" id="MobiDB-lite"/>
    </source>
</evidence>
<feature type="transmembrane region" description="Helical" evidence="10">
    <location>
        <begin position="41"/>
        <end position="59"/>
    </location>
</feature>
<dbReference type="GO" id="GO:0016758">
    <property type="term" value="F:hexosyltransferase activity"/>
    <property type="evidence" value="ECO:0007669"/>
    <property type="project" value="InterPro"/>
</dbReference>
<comment type="caution">
    <text evidence="12">The sequence shown here is derived from an EMBL/GenBank/DDBJ whole genome shotgun (WGS) entry which is preliminary data.</text>
</comment>
<keyword evidence="4" id="KW-0808">Transferase</keyword>
<feature type="region of interest" description="Disordered" evidence="11">
    <location>
        <begin position="1"/>
        <end position="29"/>
    </location>
</feature>
<dbReference type="InterPro" id="IPR002659">
    <property type="entry name" value="Glyco_trans_31"/>
</dbReference>
<evidence type="ECO:0000256" key="6">
    <source>
        <dbReference type="ARBA" id="ARBA00022968"/>
    </source>
</evidence>
<feature type="compositionally biased region" description="Basic and acidic residues" evidence="11">
    <location>
        <begin position="8"/>
        <end position="17"/>
    </location>
</feature>
<feature type="compositionally biased region" description="Polar residues" evidence="11">
    <location>
        <begin position="19"/>
        <end position="29"/>
    </location>
</feature>
<dbReference type="PANTHER" id="PTHR11214">
    <property type="entry name" value="BETA-1,3-N-ACETYLGLUCOSAMINYLTRANSFERASE"/>
    <property type="match status" value="1"/>
</dbReference>
<keyword evidence="3 10" id="KW-0328">Glycosyltransferase</keyword>
<keyword evidence="9 10" id="KW-0472">Membrane</keyword>
<keyword evidence="6 10" id="KW-0735">Signal-anchor</keyword>
<evidence type="ECO:0000256" key="7">
    <source>
        <dbReference type="ARBA" id="ARBA00022989"/>
    </source>
</evidence>
<organism evidence="12 13">
    <name type="scientific">Agrocybe pediades</name>
    <dbReference type="NCBI Taxonomy" id="84607"/>
    <lineage>
        <taxon>Eukaryota</taxon>
        <taxon>Fungi</taxon>
        <taxon>Dikarya</taxon>
        <taxon>Basidiomycota</taxon>
        <taxon>Agaricomycotina</taxon>
        <taxon>Agaricomycetes</taxon>
        <taxon>Agaricomycetidae</taxon>
        <taxon>Agaricales</taxon>
        <taxon>Agaricineae</taxon>
        <taxon>Strophariaceae</taxon>
        <taxon>Agrocybe</taxon>
    </lineage>
</organism>
<evidence type="ECO:0000256" key="9">
    <source>
        <dbReference type="ARBA" id="ARBA00023136"/>
    </source>
</evidence>
<accession>A0A8H4QRL2</accession>
<keyword evidence="8 10" id="KW-0333">Golgi apparatus</keyword>